<dbReference type="AlphaFoldDB" id="A0A8B6BUT0"/>
<accession>A0A8B6BUT0</accession>
<reference evidence="1" key="1">
    <citation type="submission" date="2018-11" db="EMBL/GenBank/DDBJ databases">
        <authorList>
            <person name="Alioto T."/>
            <person name="Alioto T."/>
        </authorList>
    </citation>
    <scope>NUCLEOTIDE SEQUENCE</scope>
</reference>
<organism evidence="1 2">
    <name type="scientific">Mytilus galloprovincialis</name>
    <name type="common">Mediterranean mussel</name>
    <dbReference type="NCBI Taxonomy" id="29158"/>
    <lineage>
        <taxon>Eukaryota</taxon>
        <taxon>Metazoa</taxon>
        <taxon>Spiralia</taxon>
        <taxon>Lophotrochozoa</taxon>
        <taxon>Mollusca</taxon>
        <taxon>Bivalvia</taxon>
        <taxon>Autobranchia</taxon>
        <taxon>Pteriomorphia</taxon>
        <taxon>Mytilida</taxon>
        <taxon>Mytiloidea</taxon>
        <taxon>Mytilidae</taxon>
        <taxon>Mytilinae</taxon>
        <taxon>Mytilus</taxon>
    </lineage>
</organism>
<dbReference type="OrthoDB" id="2417481at2759"/>
<evidence type="ECO:0000313" key="2">
    <source>
        <dbReference type="Proteomes" id="UP000596742"/>
    </source>
</evidence>
<dbReference type="EC" id="2.10.1.1" evidence="1"/>
<protein>
    <submittedName>
        <fullName evidence="1">Gephyrin</fullName>
        <ecNumber evidence="1">2.10.1.1</ecNumber>
    </submittedName>
</protein>
<dbReference type="GO" id="GO:0061599">
    <property type="term" value="F:molybdopterin molybdotransferase activity"/>
    <property type="evidence" value="ECO:0007669"/>
    <property type="project" value="UniProtKB-EC"/>
</dbReference>
<name>A0A8B6BUT0_MYTGA</name>
<proteinExistence type="predicted"/>
<dbReference type="EMBL" id="UYJE01000738">
    <property type="protein sequence ID" value="VDH95965.1"/>
    <property type="molecule type" value="Genomic_DNA"/>
</dbReference>
<comment type="caution">
    <text evidence="1">The sequence shown here is derived from an EMBL/GenBank/DDBJ whole genome shotgun (WGS) entry which is preliminary data.</text>
</comment>
<dbReference type="Proteomes" id="UP000596742">
    <property type="component" value="Unassembled WGS sequence"/>
</dbReference>
<evidence type="ECO:0000313" key="1">
    <source>
        <dbReference type="EMBL" id="VDH95965.1"/>
    </source>
</evidence>
<keyword evidence="2" id="KW-1185">Reference proteome</keyword>
<gene>
    <name evidence="1" type="ORF">MGAL_10B005115</name>
</gene>
<keyword evidence="1" id="KW-0808">Transferase</keyword>
<sequence>MERKKKQSVLSQGAADLIAVRWSLYCPGKGNCIRKCGGIGQCTNDCTIVRKRHDRHACEVMVTAKIMLSNLTKWKVSVTGSHVNANNHDDENQMQWEGPSGNKKILESAKDNIMFSRSYGMKPFEVFRRQIKDISESEMEIAFKDTRTNPSDRRVCDFIKNTEKRHAFNSGQWTSAHKLAITELKESGQLLFYQRDNVEEAGNQDLDRGYVFAVSNQTALQSARQNQHVIGIDGKHGLQDDGAALMTAVTQHKDGFGCPASFTIMNRDTNVEISTSGYFY</sequence>